<dbReference type="EMBL" id="JABZXR010000039">
    <property type="protein sequence ID" value="MBF1664390.1"/>
    <property type="molecule type" value="Genomic_DNA"/>
</dbReference>
<dbReference type="PANTHER" id="PTHR10916">
    <property type="entry name" value="60S RIBOSOMAL PROTEIN L35/50S RIBOSOMAL PROTEIN L29"/>
    <property type="match status" value="1"/>
</dbReference>
<dbReference type="Proteomes" id="UP000218628">
    <property type="component" value="Chromosome"/>
</dbReference>
<dbReference type="GO" id="GO:0022625">
    <property type="term" value="C:cytosolic large ribosomal subunit"/>
    <property type="evidence" value="ECO:0007669"/>
    <property type="project" value="TreeGrafter"/>
</dbReference>
<dbReference type="GO" id="GO:0003735">
    <property type="term" value="F:structural constituent of ribosome"/>
    <property type="evidence" value="ECO:0007669"/>
    <property type="project" value="InterPro"/>
</dbReference>
<dbReference type="OMA" id="RFQMATS"/>
<dbReference type="Proteomes" id="UP000066203">
    <property type="component" value="Chromosome"/>
</dbReference>
<dbReference type="AlphaFoldDB" id="A0A0K2S042"/>
<dbReference type="InterPro" id="IPR036049">
    <property type="entry name" value="Ribosomal_uL29_sf"/>
</dbReference>
<sequence length="79" mass="8888">MAVGSKDLSIDKLAELSNEELAAKLSEAKKELFNIRFQEVTGQANAGRRRTIKRDIARIYTVLRERELGIRPATEGESK</sequence>
<dbReference type="EMBL" id="JABZXL010000004">
    <property type="protein sequence ID" value="MBF1658724.1"/>
    <property type="molecule type" value="Genomic_DNA"/>
</dbReference>
<evidence type="ECO:0000256" key="4">
    <source>
        <dbReference type="ARBA" id="ARBA00035204"/>
    </source>
</evidence>
<dbReference type="GO" id="GO:0006412">
    <property type="term" value="P:translation"/>
    <property type="evidence" value="ECO:0007669"/>
    <property type="project" value="UniProtKB-UniRule"/>
</dbReference>
<evidence type="ECO:0000313" key="7">
    <source>
        <dbReference type="EMBL" id="BAS20415.1"/>
    </source>
</evidence>
<dbReference type="Pfam" id="PF00831">
    <property type="entry name" value="Ribosomal_L29"/>
    <property type="match status" value="1"/>
</dbReference>
<dbReference type="EMBL" id="JABZXS010000032">
    <property type="protein sequence ID" value="MBF1673294.1"/>
    <property type="molecule type" value="Genomic_DNA"/>
</dbReference>
<reference evidence="8" key="5">
    <citation type="submission" date="2020-04" db="EMBL/GenBank/DDBJ databases">
        <title>Deep metagenomics examines the oral microbiome during advanced dental caries in children, revealing novel taxa and co-occurrences with host molecules.</title>
        <authorList>
            <person name="Baker J.L."/>
            <person name="Morton J.T."/>
            <person name="Dinis M."/>
            <person name="Alvarez R."/>
            <person name="Tran N.C."/>
            <person name="Knight R."/>
            <person name="Edlund A."/>
        </authorList>
    </citation>
    <scope>NUCLEOTIDE SEQUENCE</scope>
    <source>
        <strain evidence="9">JCVI_29_bin.11</strain>
        <strain evidence="8">JCVI_39_bin.18</strain>
        <strain evidence="10">JCVI_44_bin.2</strain>
        <strain evidence="11">JCVI_47_bin.3</strain>
    </source>
</reference>
<dbReference type="RefSeq" id="WP_005504969.1">
    <property type="nucleotide sequence ID" value="NZ_AP014938.1"/>
</dbReference>
<evidence type="ECO:0000256" key="1">
    <source>
        <dbReference type="ARBA" id="ARBA00009254"/>
    </source>
</evidence>
<dbReference type="EMBL" id="JABZXO010000001">
    <property type="protein sequence ID" value="MBF1656409.1"/>
    <property type="molecule type" value="Genomic_DNA"/>
</dbReference>
<name>A0A0K2S042_9MICC</name>
<dbReference type="Proteomes" id="UP000713964">
    <property type="component" value="Unassembled WGS sequence"/>
</dbReference>
<dbReference type="Proteomes" id="UP000785653">
    <property type="component" value="Unassembled WGS sequence"/>
</dbReference>
<evidence type="ECO:0000256" key="3">
    <source>
        <dbReference type="ARBA" id="ARBA00023274"/>
    </source>
</evidence>
<evidence type="ECO:0000256" key="5">
    <source>
        <dbReference type="HAMAP-Rule" id="MF_00374"/>
    </source>
</evidence>
<dbReference type="EMBL" id="CP023510">
    <property type="protein sequence ID" value="ATF63547.1"/>
    <property type="molecule type" value="Genomic_DNA"/>
</dbReference>
<reference evidence="6" key="3">
    <citation type="submission" date="2017-09" db="EMBL/GenBank/DDBJ databases">
        <title>FDA dAtabase for Regulatory Grade micrObial Sequences (FDA-ARGOS): Supporting development and validation of Infectious Disease Dx tests.</title>
        <authorList>
            <person name="Campos J."/>
            <person name="Goldberg B."/>
            <person name="Tallon L."/>
            <person name="Sadzewicz L."/>
            <person name="Ott S."/>
            <person name="Zhao X."/>
            <person name="Nagaraj S."/>
            <person name="Vavikolanu K."/>
            <person name="Aluvathingal J."/>
            <person name="Nadendla S."/>
            <person name="Geyer C."/>
            <person name="Nandy P."/>
            <person name="Hobson J."/>
            <person name="Sichtig H."/>
        </authorList>
    </citation>
    <scope>NUCLEOTIDE SEQUENCE</scope>
    <source>
        <strain evidence="6">FDAARGOS_369</strain>
    </source>
</reference>
<evidence type="ECO:0000256" key="2">
    <source>
        <dbReference type="ARBA" id="ARBA00022980"/>
    </source>
</evidence>
<reference evidence="12" key="2">
    <citation type="submission" date="2015-08" db="EMBL/GenBank/DDBJ databases">
        <title>Complete genome sequence of Rothia mucilaginosa strain NUM-Rm6536.</title>
        <authorList>
            <person name="Nambu T."/>
        </authorList>
    </citation>
    <scope>NUCLEOTIDE SEQUENCE [LARGE SCALE GENOMIC DNA]</scope>
    <source>
        <strain evidence="12">NUM-Rm6536</strain>
    </source>
</reference>
<dbReference type="InterPro" id="IPR001854">
    <property type="entry name" value="Ribosomal_uL29"/>
</dbReference>
<evidence type="ECO:0000313" key="9">
    <source>
        <dbReference type="EMBL" id="MBF1658724.1"/>
    </source>
</evidence>
<evidence type="ECO:0000313" key="12">
    <source>
        <dbReference type="Proteomes" id="UP000066203"/>
    </source>
</evidence>
<dbReference type="Proteomes" id="UP000770330">
    <property type="component" value="Unassembled WGS sequence"/>
</dbReference>
<evidence type="ECO:0000313" key="11">
    <source>
        <dbReference type="EMBL" id="MBF1673294.1"/>
    </source>
</evidence>
<comment type="similarity">
    <text evidence="1 5">Belongs to the universal ribosomal protein uL29 family.</text>
</comment>
<dbReference type="CDD" id="cd00427">
    <property type="entry name" value="Ribosomal_L29_HIP"/>
    <property type="match status" value="1"/>
</dbReference>
<dbReference type="InterPro" id="IPR050063">
    <property type="entry name" value="Ribosomal_protein_uL29"/>
</dbReference>
<keyword evidence="3 5" id="KW-0687">Ribonucleoprotein</keyword>
<evidence type="ECO:0000313" key="10">
    <source>
        <dbReference type="EMBL" id="MBF1664390.1"/>
    </source>
</evidence>
<accession>A0A0K2S042</accession>
<dbReference type="FunFam" id="1.10.287.310:FF:000001">
    <property type="entry name" value="50S ribosomal protein L29"/>
    <property type="match status" value="1"/>
</dbReference>
<protein>
    <recommendedName>
        <fullName evidence="4 5">Large ribosomal subunit protein uL29</fullName>
    </recommendedName>
</protein>
<gene>
    <name evidence="5 8" type="primary">rpmC</name>
    <name evidence="6" type="ORF">CO690_07590</name>
    <name evidence="9" type="ORF">HXO58_02660</name>
    <name evidence="8" type="ORF">HXO61_00505</name>
    <name evidence="10" type="ORF">HXO64_07555</name>
    <name evidence="11" type="ORF">HXO65_03695</name>
    <name evidence="7" type="ORF">RM6536_1168</name>
</gene>
<dbReference type="HAMAP" id="MF_00374">
    <property type="entry name" value="Ribosomal_uL29"/>
    <property type="match status" value="1"/>
</dbReference>
<evidence type="ECO:0000313" key="13">
    <source>
        <dbReference type="Proteomes" id="UP000218628"/>
    </source>
</evidence>
<dbReference type="SUPFAM" id="SSF46561">
    <property type="entry name" value="Ribosomal protein L29 (L29p)"/>
    <property type="match status" value="1"/>
</dbReference>
<evidence type="ECO:0000313" key="8">
    <source>
        <dbReference type="EMBL" id="MBF1656409.1"/>
    </source>
</evidence>
<organism evidence="7">
    <name type="scientific">Rothia mucilaginosa</name>
    <dbReference type="NCBI Taxonomy" id="43675"/>
    <lineage>
        <taxon>Bacteria</taxon>
        <taxon>Bacillati</taxon>
        <taxon>Actinomycetota</taxon>
        <taxon>Actinomycetes</taxon>
        <taxon>Micrococcales</taxon>
        <taxon>Micrococcaceae</taxon>
        <taxon>Rothia</taxon>
    </lineage>
</organism>
<proteinExistence type="inferred from homology"/>
<dbReference type="PANTHER" id="PTHR10916:SF0">
    <property type="entry name" value="LARGE RIBOSOMAL SUBUNIT PROTEIN UL29C"/>
    <property type="match status" value="1"/>
</dbReference>
<reference evidence="7" key="1">
    <citation type="submission" date="2015-08" db="EMBL/GenBank/DDBJ databases">
        <title>Complete DNA Sequence of Pseudomonas syringae pv. actinidiae, the Causal Agent of Kiwifruit Canker Disease.</title>
        <authorList>
            <person name="Rikkerink E.H.A."/>
            <person name="Fineran P.C."/>
        </authorList>
    </citation>
    <scope>NUCLEOTIDE SEQUENCE</scope>
    <source>
        <strain evidence="7">NUM-Rm6536</strain>
    </source>
</reference>
<dbReference type="Proteomes" id="UP000756427">
    <property type="component" value="Unassembled WGS sequence"/>
</dbReference>
<reference evidence="13" key="4">
    <citation type="submission" date="2017-09" db="EMBL/GenBank/DDBJ databases">
        <title>FDA dAtabase for Regulatory Grade micrObial Sequences (FDA-ARGOS): Supporting development and validation of Infectious Disease Dx tests.</title>
        <authorList>
            <person name="Minogue T."/>
            <person name="Wolcott M."/>
            <person name="Wasieloski L."/>
            <person name="Aguilar W."/>
            <person name="Moore D."/>
            <person name="Tallon L."/>
            <person name="Sadzewicz L."/>
            <person name="Ott S."/>
            <person name="Zhao X."/>
            <person name="Nagaraj S."/>
            <person name="Vavikolanu K."/>
            <person name="Aluvathingal J."/>
            <person name="Nadendla S."/>
            <person name="Sichtig H."/>
        </authorList>
    </citation>
    <scope>NUCLEOTIDE SEQUENCE [LARGE SCALE GENOMIC DNA]</scope>
    <source>
        <strain evidence="13">FDAARGOS_369</strain>
    </source>
</reference>
<dbReference type="PATRIC" id="fig|43675.28.peg.1198"/>
<dbReference type="EMBL" id="AP014938">
    <property type="protein sequence ID" value="BAS20415.1"/>
    <property type="molecule type" value="Genomic_DNA"/>
</dbReference>
<keyword evidence="2 5" id="KW-0689">Ribosomal protein</keyword>
<evidence type="ECO:0000313" key="6">
    <source>
        <dbReference type="EMBL" id="ATF63547.1"/>
    </source>
</evidence>
<dbReference type="NCBIfam" id="TIGR00012">
    <property type="entry name" value="L29"/>
    <property type="match status" value="1"/>
</dbReference>
<dbReference type="Gene3D" id="1.10.287.310">
    <property type="match status" value="1"/>
</dbReference>
<dbReference type="GeneID" id="61436375"/>